<dbReference type="PANTHER" id="PTHR43806">
    <property type="entry name" value="PEPTIDASE S8"/>
    <property type="match status" value="1"/>
</dbReference>
<accession>A0A4U6XC96</accession>
<reference evidence="11 12" key="1">
    <citation type="journal article" date="2019" name="PLoS ONE">
        <title>Comparative genome analysis indicates high evolutionary potential of pathogenicity genes in Colletotrichum tanaceti.</title>
        <authorList>
            <person name="Lelwala R.V."/>
            <person name="Korhonen P.K."/>
            <person name="Young N.D."/>
            <person name="Scott J.B."/>
            <person name="Ades P.A."/>
            <person name="Gasser R.B."/>
            <person name="Taylor P.W.J."/>
        </authorList>
    </citation>
    <scope>NUCLEOTIDE SEQUENCE [LARGE SCALE GENOMIC DNA]</scope>
    <source>
        <strain evidence="11">BRIP57314</strain>
    </source>
</reference>
<evidence type="ECO:0000256" key="5">
    <source>
        <dbReference type="ARBA" id="ARBA00022825"/>
    </source>
</evidence>
<dbReference type="PROSITE" id="PS00136">
    <property type="entry name" value="SUBTILASE_ASP"/>
    <property type="match status" value="1"/>
</dbReference>
<dbReference type="PRINTS" id="PR00723">
    <property type="entry name" value="SUBTILISIN"/>
</dbReference>
<dbReference type="InterPro" id="IPR010259">
    <property type="entry name" value="S8pro/Inhibitor_I9"/>
</dbReference>
<sequence length="408" mass="42685">MASVRQIVAFLTLVLPALSGPLSKNADKPESIRNKYIVRVAPGTVETEFESHLSWVATVTSRKRGPIRERSTGIEKKFNIGDFKAYSGEFDAETIAKIKKDGHVVAVEPDQVVKVTALTRQPAAPWGVASLSSKTPLRDGGRSTSTYVYNSQAGQGTFAYVLDSGVTTAHAQFQGRGVKGYNAWPAYAFEDEFGHGTHVAGIIGAAKYGVAKKSTVVDVKIVRGLGYSTVAHCLDGYNWAVNNITNTPGRVAKSVINMSVAFPRSEAMNSAIDAAFDLGVTTVVGAGNDGQDASGTSPASAGRAITVGAVAWNRSRSDWSNYGPAVDVFAPGVDIPSLWKELDSADKLVSGTSMATPHVAGLVSYLQSVHSLANAAAVVKKLNELALKGVVGNPGAGSSNALAFNGAV</sequence>
<keyword evidence="4 6" id="KW-0378">Hydrolase</keyword>
<dbReference type="InterPro" id="IPR034193">
    <property type="entry name" value="PCSK9_ProteinaseK-like"/>
</dbReference>
<organism evidence="11 12">
    <name type="scientific">Colletotrichum tanaceti</name>
    <dbReference type="NCBI Taxonomy" id="1306861"/>
    <lineage>
        <taxon>Eukaryota</taxon>
        <taxon>Fungi</taxon>
        <taxon>Dikarya</taxon>
        <taxon>Ascomycota</taxon>
        <taxon>Pezizomycotina</taxon>
        <taxon>Sordariomycetes</taxon>
        <taxon>Hypocreomycetidae</taxon>
        <taxon>Glomerellales</taxon>
        <taxon>Glomerellaceae</taxon>
        <taxon>Colletotrichum</taxon>
        <taxon>Colletotrichum destructivum species complex</taxon>
    </lineage>
</organism>
<dbReference type="InterPro" id="IPR023828">
    <property type="entry name" value="Peptidase_S8_Ser-AS"/>
</dbReference>
<dbReference type="InterPro" id="IPR050131">
    <property type="entry name" value="Peptidase_S8_subtilisin-like"/>
</dbReference>
<dbReference type="SUPFAM" id="SSF52743">
    <property type="entry name" value="Subtilisin-like"/>
    <property type="match status" value="1"/>
</dbReference>
<dbReference type="InterPro" id="IPR022398">
    <property type="entry name" value="Peptidase_S8_His-AS"/>
</dbReference>
<dbReference type="SUPFAM" id="SSF54897">
    <property type="entry name" value="Protease propeptides/inhibitors"/>
    <property type="match status" value="1"/>
</dbReference>
<feature type="domain" description="Peptidase S8/S53" evidence="9">
    <location>
        <begin position="155"/>
        <end position="373"/>
    </location>
</feature>
<proteinExistence type="inferred from homology"/>
<dbReference type="InterPro" id="IPR023827">
    <property type="entry name" value="Peptidase_S8_Asp-AS"/>
</dbReference>
<evidence type="ECO:0000256" key="8">
    <source>
        <dbReference type="SAM" id="SignalP"/>
    </source>
</evidence>
<dbReference type="FunFam" id="3.40.50.200:FF:000007">
    <property type="entry name" value="Subtilisin-like serine protease"/>
    <property type="match status" value="1"/>
</dbReference>
<dbReference type="Pfam" id="PF05922">
    <property type="entry name" value="Inhibitor_I9"/>
    <property type="match status" value="1"/>
</dbReference>
<dbReference type="EMBL" id="PJEX01000189">
    <property type="protein sequence ID" value="TKW53360.1"/>
    <property type="molecule type" value="Genomic_DNA"/>
</dbReference>
<keyword evidence="3 8" id="KW-0732">Signal</keyword>
<evidence type="ECO:0000256" key="1">
    <source>
        <dbReference type="ARBA" id="ARBA00011073"/>
    </source>
</evidence>
<feature type="signal peptide" evidence="8">
    <location>
        <begin position="1"/>
        <end position="19"/>
    </location>
</feature>
<dbReference type="PROSITE" id="PS51892">
    <property type="entry name" value="SUBTILASE"/>
    <property type="match status" value="1"/>
</dbReference>
<dbReference type="Proteomes" id="UP000310108">
    <property type="component" value="Unassembled WGS sequence"/>
</dbReference>
<keyword evidence="5 6" id="KW-0720">Serine protease</keyword>
<dbReference type="InterPro" id="IPR015500">
    <property type="entry name" value="Peptidase_S8_subtilisin-rel"/>
</dbReference>
<dbReference type="OrthoDB" id="206201at2759"/>
<feature type="active site" description="Charge relay system" evidence="6">
    <location>
        <position position="163"/>
    </location>
</feature>
<feature type="active site" description="Charge relay system" evidence="6">
    <location>
        <position position="195"/>
    </location>
</feature>
<comment type="similarity">
    <text evidence="1 6 7">Belongs to the peptidase S8 family.</text>
</comment>
<evidence type="ECO:0000256" key="4">
    <source>
        <dbReference type="ARBA" id="ARBA00022801"/>
    </source>
</evidence>
<evidence type="ECO:0000259" key="10">
    <source>
        <dbReference type="Pfam" id="PF05922"/>
    </source>
</evidence>
<gene>
    <name evidence="11" type="primary">alp1</name>
    <name evidence="11" type="ORF">CTA1_7651</name>
</gene>
<comment type="caution">
    <text evidence="11">The sequence shown here is derived from an EMBL/GenBank/DDBJ whole genome shotgun (WGS) entry which is preliminary data.</text>
</comment>
<evidence type="ECO:0000259" key="9">
    <source>
        <dbReference type="Pfam" id="PF00082"/>
    </source>
</evidence>
<dbReference type="AlphaFoldDB" id="A0A4U6XC96"/>
<dbReference type="Pfam" id="PF00082">
    <property type="entry name" value="Peptidase_S8"/>
    <property type="match status" value="1"/>
</dbReference>
<protein>
    <submittedName>
        <fullName evidence="11">Alkaline protease 1</fullName>
    </submittedName>
</protein>
<keyword evidence="12" id="KW-1185">Reference proteome</keyword>
<dbReference type="PANTHER" id="PTHR43806:SF58">
    <property type="entry name" value="ALKALINE PROTEASE 1-RELATED"/>
    <property type="match status" value="1"/>
</dbReference>
<feature type="chain" id="PRO_5020393590" evidence="8">
    <location>
        <begin position="20"/>
        <end position="408"/>
    </location>
</feature>
<evidence type="ECO:0000256" key="3">
    <source>
        <dbReference type="ARBA" id="ARBA00022729"/>
    </source>
</evidence>
<evidence type="ECO:0000256" key="7">
    <source>
        <dbReference type="RuleBase" id="RU003355"/>
    </source>
</evidence>
<keyword evidence="2 6" id="KW-0645">Protease</keyword>
<evidence type="ECO:0000313" key="12">
    <source>
        <dbReference type="Proteomes" id="UP000310108"/>
    </source>
</evidence>
<feature type="active site" description="Charge relay system" evidence="6">
    <location>
        <position position="353"/>
    </location>
</feature>
<evidence type="ECO:0000256" key="2">
    <source>
        <dbReference type="ARBA" id="ARBA00022670"/>
    </source>
</evidence>
<dbReference type="CDD" id="cd04077">
    <property type="entry name" value="Peptidases_S8_PCSK9_ProteinaseK_like"/>
    <property type="match status" value="1"/>
</dbReference>
<feature type="domain" description="Inhibitor I9" evidence="10">
    <location>
        <begin position="35"/>
        <end position="115"/>
    </location>
</feature>
<dbReference type="InterPro" id="IPR036852">
    <property type="entry name" value="Peptidase_S8/S53_dom_sf"/>
</dbReference>
<dbReference type="GO" id="GO:0004252">
    <property type="term" value="F:serine-type endopeptidase activity"/>
    <property type="evidence" value="ECO:0007669"/>
    <property type="project" value="UniProtKB-UniRule"/>
</dbReference>
<dbReference type="InterPro" id="IPR000209">
    <property type="entry name" value="Peptidase_S8/S53_dom"/>
</dbReference>
<name>A0A4U6XC96_9PEZI</name>
<evidence type="ECO:0000256" key="6">
    <source>
        <dbReference type="PROSITE-ProRule" id="PRU01240"/>
    </source>
</evidence>
<dbReference type="PROSITE" id="PS00137">
    <property type="entry name" value="SUBTILASE_HIS"/>
    <property type="match status" value="1"/>
</dbReference>
<dbReference type="GO" id="GO:0005576">
    <property type="term" value="C:extracellular region"/>
    <property type="evidence" value="ECO:0007669"/>
    <property type="project" value="UniProtKB-ARBA"/>
</dbReference>
<dbReference type="GO" id="GO:0006508">
    <property type="term" value="P:proteolysis"/>
    <property type="evidence" value="ECO:0007669"/>
    <property type="project" value="UniProtKB-KW"/>
</dbReference>
<dbReference type="Gene3D" id="3.30.70.80">
    <property type="entry name" value="Peptidase S8 propeptide/proteinase inhibitor I9"/>
    <property type="match status" value="1"/>
</dbReference>
<dbReference type="PROSITE" id="PS00138">
    <property type="entry name" value="SUBTILASE_SER"/>
    <property type="match status" value="1"/>
</dbReference>
<dbReference type="STRING" id="1306861.A0A4U6XC96"/>
<dbReference type="InterPro" id="IPR037045">
    <property type="entry name" value="S8pro/Inhibitor_I9_sf"/>
</dbReference>
<evidence type="ECO:0000313" key="11">
    <source>
        <dbReference type="EMBL" id="TKW53360.1"/>
    </source>
</evidence>
<dbReference type="Gene3D" id="3.40.50.200">
    <property type="entry name" value="Peptidase S8/S53 domain"/>
    <property type="match status" value="1"/>
</dbReference>